<reference evidence="1 2" key="1">
    <citation type="submission" date="2020-03" db="EMBL/GenBank/DDBJ databases">
        <title>Whole genome shotgun sequence of Phytohabitans rumicis NBRC 108638.</title>
        <authorList>
            <person name="Komaki H."/>
            <person name="Tamura T."/>
        </authorList>
    </citation>
    <scope>NUCLEOTIDE SEQUENCE [LARGE SCALE GENOMIC DNA]</scope>
    <source>
        <strain evidence="1 2">NBRC 108638</strain>
    </source>
</reference>
<accession>A0A6V8LMT0</accession>
<evidence type="ECO:0000313" key="1">
    <source>
        <dbReference type="EMBL" id="GFJ95929.1"/>
    </source>
</evidence>
<dbReference type="AlphaFoldDB" id="A0A6V8LMT0"/>
<reference evidence="1 2" key="2">
    <citation type="submission" date="2020-03" db="EMBL/GenBank/DDBJ databases">
        <authorList>
            <person name="Ichikawa N."/>
            <person name="Kimura A."/>
            <person name="Kitahashi Y."/>
            <person name="Uohara A."/>
        </authorList>
    </citation>
    <scope>NUCLEOTIDE SEQUENCE [LARGE SCALE GENOMIC DNA]</scope>
    <source>
        <strain evidence="1 2">NBRC 108638</strain>
    </source>
</reference>
<name>A0A6V8LMT0_9ACTN</name>
<evidence type="ECO:0000313" key="2">
    <source>
        <dbReference type="Proteomes" id="UP000482960"/>
    </source>
</evidence>
<dbReference type="EMBL" id="BLPG01000002">
    <property type="protein sequence ID" value="GFJ95929.1"/>
    <property type="molecule type" value="Genomic_DNA"/>
</dbReference>
<proteinExistence type="predicted"/>
<dbReference type="Proteomes" id="UP000482960">
    <property type="component" value="Unassembled WGS sequence"/>
</dbReference>
<sequence>MHNKGPFLARRTGCPHPRYWGVSVPVPGSVLRIVPDSRWLYGSFLHPRRVRRDETKNLQFLGWATVVTSADPAAGTYGTTAVAAFLDDGYAVTTLDALAAANWVLTALAPAA</sequence>
<keyword evidence="2" id="KW-1185">Reference proteome</keyword>
<comment type="caution">
    <text evidence="1">The sequence shown here is derived from an EMBL/GenBank/DDBJ whole genome shotgun (WGS) entry which is preliminary data.</text>
</comment>
<gene>
    <name evidence="1" type="ORF">Prum_095710</name>
</gene>
<protein>
    <submittedName>
        <fullName evidence="1">Uncharacterized protein</fullName>
    </submittedName>
</protein>
<organism evidence="1 2">
    <name type="scientific">Phytohabitans rumicis</name>
    <dbReference type="NCBI Taxonomy" id="1076125"/>
    <lineage>
        <taxon>Bacteria</taxon>
        <taxon>Bacillati</taxon>
        <taxon>Actinomycetota</taxon>
        <taxon>Actinomycetes</taxon>
        <taxon>Micromonosporales</taxon>
        <taxon>Micromonosporaceae</taxon>
    </lineage>
</organism>